<dbReference type="SUPFAM" id="SSF103481">
    <property type="entry name" value="Multidrug resistance efflux transporter EmrE"/>
    <property type="match status" value="1"/>
</dbReference>
<feature type="transmembrane region" description="Helical" evidence="1">
    <location>
        <begin position="219"/>
        <end position="242"/>
    </location>
</feature>
<evidence type="ECO:0000256" key="1">
    <source>
        <dbReference type="SAM" id="Phobius"/>
    </source>
</evidence>
<organism evidence="3 4">
    <name type="scientific">Brevifollis gellanilyticus</name>
    <dbReference type="NCBI Taxonomy" id="748831"/>
    <lineage>
        <taxon>Bacteria</taxon>
        <taxon>Pseudomonadati</taxon>
        <taxon>Verrucomicrobiota</taxon>
        <taxon>Verrucomicrobiia</taxon>
        <taxon>Verrucomicrobiales</taxon>
        <taxon>Verrucomicrobiaceae</taxon>
    </lineage>
</organism>
<evidence type="ECO:0000259" key="2">
    <source>
        <dbReference type="Pfam" id="PF00892"/>
    </source>
</evidence>
<feature type="domain" description="EamA" evidence="2">
    <location>
        <begin position="14"/>
        <end position="142"/>
    </location>
</feature>
<reference evidence="3 4" key="1">
    <citation type="submission" date="2019-07" db="EMBL/GenBank/DDBJ databases">
        <title>Whole genome shotgun sequence of Brevifollis gellanilyticus NBRC 108608.</title>
        <authorList>
            <person name="Hosoyama A."/>
            <person name="Uohara A."/>
            <person name="Ohji S."/>
            <person name="Ichikawa N."/>
        </authorList>
    </citation>
    <scope>NUCLEOTIDE SEQUENCE [LARGE SCALE GENOMIC DNA]</scope>
    <source>
        <strain evidence="3 4">NBRC 108608</strain>
    </source>
</reference>
<dbReference type="InterPro" id="IPR000620">
    <property type="entry name" value="EamA_dom"/>
</dbReference>
<evidence type="ECO:0000313" key="4">
    <source>
        <dbReference type="Proteomes" id="UP000321577"/>
    </source>
</evidence>
<feature type="transmembrane region" description="Helical" evidence="1">
    <location>
        <begin position="99"/>
        <end position="119"/>
    </location>
</feature>
<keyword evidence="4" id="KW-1185">Reference proteome</keyword>
<feature type="transmembrane region" description="Helical" evidence="1">
    <location>
        <begin position="71"/>
        <end position="92"/>
    </location>
</feature>
<feature type="transmembrane region" description="Helical" evidence="1">
    <location>
        <begin position="39"/>
        <end position="59"/>
    </location>
</feature>
<dbReference type="Pfam" id="PF00892">
    <property type="entry name" value="EamA"/>
    <property type="match status" value="1"/>
</dbReference>
<feature type="transmembrane region" description="Helical" evidence="1">
    <location>
        <begin position="190"/>
        <end position="207"/>
    </location>
</feature>
<evidence type="ECO:0000313" key="3">
    <source>
        <dbReference type="EMBL" id="GEP41510.1"/>
    </source>
</evidence>
<keyword evidence="1" id="KW-0472">Membrane</keyword>
<feature type="transmembrane region" description="Helical" evidence="1">
    <location>
        <begin position="12"/>
        <end position="30"/>
    </location>
</feature>
<dbReference type="AlphaFoldDB" id="A0A512M437"/>
<dbReference type="GO" id="GO:0016020">
    <property type="term" value="C:membrane"/>
    <property type="evidence" value="ECO:0007669"/>
    <property type="project" value="InterPro"/>
</dbReference>
<keyword evidence="1" id="KW-0812">Transmembrane</keyword>
<dbReference type="EMBL" id="BKAG01000003">
    <property type="protein sequence ID" value="GEP41510.1"/>
    <property type="molecule type" value="Genomic_DNA"/>
</dbReference>
<comment type="caution">
    <text evidence="3">The sequence shown here is derived from an EMBL/GenBank/DDBJ whole genome shotgun (WGS) entry which is preliminary data.</text>
</comment>
<dbReference type="InterPro" id="IPR037185">
    <property type="entry name" value="EmrE-like"/>
</dbReference>
<sequence>MLGSGVPPSTATVLYPSIAALVYAFAALVLKRSSSLGVGLWRTTFVVNLIAAGLFSFLWLLGGPEVERELLWQPGVIALCLFVGQIAQFLALEKGDVSVAVPVFGLKVVIVAFLTPILAKEAVGMKLWAAALLSVAGITCLNRKDAGKTPRGLLITFVSGGIGAIAFAIFDVLVQMWGPTWGAGRLLPCIFWINAILSFGLIFRFSAPLSQVPKQAWKWLTSGAALLSVQSIIFVGTLAVYGKATSSNIVYASRGLLSVVLVWMIGHWFANQEQHLGASVLRWRMIGAAMMLSAIVMVVI</sequence>
<proteinExistence type="predicted"/>
<feature type="transmembrane region" description="Helical" evidence="1">
    <location>
        <begin position="281"/>
        <end position="299"/>
    </location>
</feature>
<accession>A0A512M437</accession>
<gene>
    <name evidence="3" type="ORF">BGE01nite_08010</name>
</gene>
<dbReference type="Proteomes" id="UP000321577">
    <property type="component" value="Unassembled WGS sequence"/>
</dbReference>
<feature type="transmembrane region" description="Helical" evidence="1">
    <location>
        <begin position="248"/>
        <end position="269"/>
    </location>
</feature>
<feature type="transmembrane region" description="Helical" evidence="1">
    <location>
        <begin position="153"/>
        <end position="178"/>
    </location>
</feature>
<name>A0A512M437_9BACT</name>
<dbReference type="OrthoDB" id="187159at2"/>
<protein>
    <submittedName>
        <fullName evidence="3">Membrane protein</fullName>
    </submittedName>
</protein>
<keyword evidence="1" id="KW-1133">Transmembrane helix</keyword>